<gene>
    <name evidence="1" type="ORF">BSQ44_15525</name>
</gene>
<name>A0A1L3STB1_9HYPH</name>
<keyword evidence="2" id="KW-1185">Reference proteome</keyword>
<dbReference type="AlphaFoldDB" id="A0A1L3STB1"/>
<reference evidence="2" key="1">
    <citation type="submission" date="2016-11" db="EMBL/GenBank/DDBJ databases">
        <title>Mesorhizobium oceanicum sp. nov., isolated from deep seawater in South China Sea.</title>
        <authorList>
            <person name="Fu G.-Y."/>
        </authorList>
    </citation>
    <scope>NUCLEOTIDE SEQUENCE [LARGE SCALE GENOMIC DNA]</scope>
    <source>
        <strain evidence="2">B7</strain>
    </source>
</reference>
<organism evidence="1 2">
    <name type="scientific">Aquibium oceanicum</name>
    <dbReference type="NCBI Taxonomy" id="1670800"/>
    <lineage>
        <taxon>Bacteria</taxon>
        <taxon>Pseudomonadati</taxon>
        <taxon>Pseudomonadota</taxon>
        <taxon>Alphaproteobacteria</taxon>
        <taxon>Hyphomicrobiales</taxon>
        <taxon>Phyllobacteriaceae</taxon>
        <taxon>Aquibium</taxon>
    </lineage>
</organism>
<dbReference type="OrthoDB" id="8455014at2"/>
<protein>
    <submittedName>
        <fullName evidence="1">Uncharacterized protein</fullName>
    </submittedName>
</protein>
<dbReference type="EMBL" id="CP018171">
    <property type="protein sequence ID" value="APH72610.1"/>
    <property type="molecule type" value="Genomic_DNA"/>
</dbReference>
<dbReference type="RefSeq" id="WP_072605753.1">
    <property type="nucleotide sequence ID" value="NZ_CP018171.1"/>
</dbReference>
<accession>A0A1L3STB1</accession>
<dbReference type="Proteomes" id="UP000182840">
    <property type="component" value="Chromosome"/>
</dbReference>
<dbReference type="KEGG" id="meso:BSQ44_15525"/>
<evidence type="ECO:0000313" key="2">
    <source>
        <dbReference type="Proteomes" id="UP000182840"/>
    </source>
</evidence>
<sequence>MSADRLIQEEFLQRLASFRPSDRNRFKRAFASEKETASAEHAIQRFVEGWENGSWVETYALERIGKWLAVNAPSEPLQRIDSWARHRQTKARKALRTGIREGKSLEERDRSLLMTQ</sequence>
<proteinExistence type="predicted"/>
<evidence type="ECO:0000313" key="1">
    <source>
        <dbReference type="EMBL" id="APH72610.1"/>
    </source>
</evidence>